<feature type="region of interest" description="Disordered" evidence="1">
    <location>
        <begin position="127"/>
        <end position="149"/>
    </location>
</feature>
<accession>A0ABT6DFW6</accession>
<keyword evidence="4" id="KW-1185">Reference proteome</keyword>
<feature type="region of interest" description="Disordered" evidence="1">
    <location>
        <begin position="616"/>
        <end position="655"/>
    </location>
</feature>
<keyword evidence="2" id="KW-0472">Membrane</keyword>
<feature type="transmembrane region" description="Helical" evidence="2">
    <location>
        <begin position="20"/>
        <end position="39"/>
    </location>
</feature>
<keyword evidence="2" id="KW-1133">Transmembrane helix</keyword>
<evidence type="ECO:0000256" key="1">
    <source>
        <dbReference type="SAM" id="MobiDB-lite"/>
    </source>
</evidence>
<evidence type="ECO:0000313" key="3">
    <source>
        <dbReference type="EMBL" id="MDG0815740.1"/>
    </source>
</evidence>
<protein>
    <submittedName>
        <fullName evidence="3">TIGR03545 family protein</fullName>
    </submittedName>
</protein>
<dbReference type="Proteomes" id="UP001152321">
    <property type="component" value="Unassembled WGS sequence"/>
</dbReference>
<dbReference type="EMBL" id="JANRMI010000001">
    <property type="protein sequence ID" value="MDG0815740.1"/>
    <property type="molecule type" value="Genomic_DNA"/>
</dbReference>
<dbReference type="NCBIfam" id="TIGR03545">
    <property type="entry name" value="TIGR03545 family protein"/>
    <property type="match status" value="1"/>
</dbReference>
<sequence length="655" mass="73164">MTTEINSLPKKKKGIIRWGAIIPFTIISLLVGLYFHFFFDGHLRRGMEWVGYKALGAEVNIADLKTSFFDASIRIQGIELTDAEKPTHDSIKIGDVRFSMLWDALLRVKFVINEAAVEQIEFGVKRQSPGKVAPPPPVSNEPGVLSTEGGKLKADAQKELEARYGDNVLGDVIGMLSGTDPNAQLQKLQETLPSKAMIEKFQKDLESKQQTWDARLKNLPQGKDIQALGDRLNKIQYKDFKSPQELTSALQQLDAVYKDADGKYKQIQAVTDDLGKDLKALQTQYQDIEKQVKVDIKSLEQHFKIPQLDAKALTMAVFSRYLAPYKAKFFRYKDLAEKYLPPKFLKKGQDKTEEEEVAIQPHPREKGISYEFGRPNSYPMFWLKRTAVSSQAGSSPNAGNIKGEILDITSNQRLIGRPTVATLAGDFPGMQIFGFLAKLSLDNRKDDAIIKYLLKVDSYALEGKELVQSPDVHIAFNKATGALGIEGSLVGFKDLNVSLDNKFTKIDYSVSSKNEIADQILKAVFAGIPVVTLTAQGQGVLPKVDLAINSNLGPELQKGFEKQIQAKIDEARKKIQAYVEQEIGKQKAQVEAELNKLKSQFEGEIKKAQVQLDDQKKQVESKVNSAKKDAENQGKKQLEEQGKKALDDLKKQFGW</sequence>
<comment type="caution">
    <text evidence="3">The sequence shown here is derived from an EMBL/GenBank/DDBJ whole genome shotgun (WGS) entry which is preliminary data.</text>
</comment>
<name>A0ABT6DFW6_9BACT</name>
<keyword evidence="2" id="KW-0812">Transmembrane</keyword>
<gene>
    <name evidence="3" type="ORF">NWE73_05170</name>
</gene>
<dbReference type="InterPro" id="IPR019934">
    <property type="entry name" value="CHP03545"/>
</dbReference>
<reference evidence="3" key="1">
    <citation type="submission" date="2022-08" db="EMBL/GenBank/DDBJ databases">
        <title>Novel Bdellovibrio Species Isolated from Svalbard: Designation Bdellovibrio svalbardensis.</title>
        <authorList>
            <person name="Mitchell R.J."/>
            <person name="Choi S.Y."/>
        </authorList>
    </citation>
    <scope>NUCLEOTIDE SEQUENCE</scope>
    <source>
        <strain evidence="3">PAP01</strain>
    </source>
</reference>
<evidence type="ECO:0000256" key="2">
    <source>
        <dbReference type="SAM" id="Phobius"/>
    </source>
</evidence>
<dbReference type="RefSeq" id="WP_277577210.1">
    <property type="nucleotide sequence ID" value="NZ_JANRMI010000001.1"/>
</dbReference>
<proteinExistence type="predicted"/>
<evidence type="ECO:0000313" key="4">
    <source>
        <dbReference type="Proteomes" id="UP001152321"/>
    </source>
</evidence>
<organism evidence="3 4">
    <name type="scientific">Bdellovibrio svalbardensis</name>
    <dbReference type="NCBI Taxonomy" id="2972972"/>
    <lineage>
        <taxon>Bacteria</taxon>
        <taxon>Pseudomonadati</taxon>
        <taxon>Bdellovibrionota</taxon>
        <taxon>Bdellovibrionia</taxon>
        <taxon>Bdellovibrionales</taxon>
        <taxon>Pseudobdellovibrionaceae</taxon>
        <taxon>Bdellovibrio</taxon>
    </lineage>
</organism>